<dbReference type="PANTHER" id="PTHR38109">
    <property type="entry name" value="PROTEIN YCGL"/>
    <property type="match status" value="1"/>
</dbReference>
<dbReference type="HAMAP" id="MF_01866">
    <property type="entry name" value="UPF0745"/>
    <property type="match status" value="1"/>
</dbReference>
<protein>
    <recommendedName>
        <fullName evidence="1">YcgL domain-containing protein SAMN04488051_10829</fullName>
    </recommendedName>
</protein>
<keyword evidence="4" id="KW-1185">Reference proteome</keyword>
<name>A0A1H4EVJ8_ALKAM</name>
<dbReference type="OrthoDB" id="7062382at2"/>
<dbReference type="Proteomes" id="UP000198773">
    <property type="component" value="Unassembled WGS sequence"/>
</dbReference>
<dbReference type="PANTHER" id="PTHR38109:SF1">
    <property type="entry name" value="PROTEIN YCGL"/>
    <property type="match status" value="1"/>
</dbReference>
<dbReference type="RefSeq" id="WP_091344185.1">
    <property type="nucleotide sequence ID" value="NZ_FNRM01000008.1"/>
</dbReference>
<dbReference type="EMBL" id="FNRM01000008">
    <property type="protein sequence ID" value="SEA89054.1"/>
    <property type="molecule type" value="Genomic_DNA"/>
</dbReference>
<dbReference type="AlphaFoldDB" id="A0A1H4EVJ8"/>
<gene>
    <name evidence="3" type="ORF">SAMN04488051_10829</name>
</gene>
<proteinExistence type="inferred from homology"/>
<dbReference type="InterPro" id="IPR027354">
    <property type="entry name" value="YcgL_dom"/>
</dbReference>
<dbReference type="STRING" id="152573.SAMN04488051_10829"/>
<reference evidence="3 4" key="1">
    <citation type="submission" date="2016-10" db="EMBL/GenBank/DDBJ databases">
        <authorList>
            <person name="de Groot N.N."/>
        </authorList>
    </citation>
    <scope>NUCLEOTIDE SEQUENCE [LARGE SCALE GENOMIC DNA]</scope>
    <source>
        <strain evidence="3 4">CGMCC 1.3430</strain>
    </source>
</reference>
<sequence>MLCVVYKSLKKDQTYLYIERRDDFSKVPDALLVSFGKPQLVTLINLEKRTSLALADLSKVKAELSDKGYYLQLPPPPEDLLAEHKATLQLK</sequence>
<accession>A0A1H4EVJ8</accession>
<evidence type="ECO:0000313" key="3">
    <source>
        <dbReference type="EMBL" id="SEA89054.1"/>
    </source>
</evidence>
<evidence type="ECO:0000313" key="4">
    <source>
        <dbReference type="Proteomes" id="UP000198773"/>
    </source>
</evidence>
<feature type="domain" description="YcgL" evidence="2">
    <location>
        <begin position="1"/>
        <end position="85"/>
    </location>
</feature>
<dbReference type="Pfam" id="PF05166">
    <property type="entry name" value="YcgL"/>
    <property type="match status" value="1"/>
</dbReference>
<evidence type="ECO:0000259" key="2">
    <source>
        <dbReference type="PROSITE" id="PS51648"/>
    </source>
</evidence>
<dbReference type="PROSITE" id="PS51648">
    <property type="entry name" value="YCGL"/>
    <property type="match status" value="1"/>
</dbReference>
<dbReference type="Gene3D" id="3.10.510.20">
    <property type="entry name" value="YcgL domain"/>
    <property type="match status" value="1"/>
</dbReference>
<dbReference type="SUPFAM" id="SSF160191">
    <property type="entry name" value="YcgL-like"/>
    <property type="match status" value="1"/>
</dbReference>
<evidence type="ECO:0000256" key="1">
    <source>
        <dbReference type="HAMAP-Rule" id="MF_01866"/>
    </source>
</evidence>
<dbReference type="InterPro" id="IPR038068">
    <property type="entry name" value="YcgL-like_sf"/>
</dbReference>
<organism evidence="3 4">
    <name type="scientific">Alkalimonas amylolytica</name>
    <dbReference type="NCBI Taxonomy" id="152573"/>
    <lineage>
        <taxon>Bacteria</taxon>
        <taxon>Pseudomonadati</taxon>
        <taxon>Pseudomonadota</taxon>
        <taxon>Gammaproteobacteria</taxon>
        <taxon>Alkalimonas</taxon>
    </lineage>
</organism>